<feature type="transmembrane region" description="Helical" evidence="2">
    <location>
        <begin position="140"/>
        <end position="161"/>
    </location>
</feature>
<feature type="compositionally biased region" description="Polar residues" evidence="1">
    <location>
        <begin position="423"/>
        <end position="437"/>
    </location>
</feature>
<comment type="caution">
    <text evidence="3">The sequence shown here is derived from an EMBL/GenBank/DDBJ whole genome shotgun (WGS) entry which is preliminary data.</text>
</comment>
<accession>A0AAW1T5M7</accession>
<evidence type="ECO:0000256" key="1">
    <source>
        <dbReference type="SAM" id="MobiDB-lite"/>
    </source>
</evidence>
<gene>
    <name evidence="3" type="ORF">WJX84_006219</name>
</gene>
<protein>
    <recommendedName>
        <fullName evidence="5">Cation/H+ exchanger domain-containing protein</fullName>
    </recommendedName>
</protein>
<reference evidence="3 4" key="1">
    <citation type="journal article" date="2024" name="Nat. Commun.">
        <title>Phylogenomics reveals the evolutionary origins of lichenization in chlorophyte algae.</title>
        <authorList>
            <person name="Puginier C."/>
            <person name="Libourel C."/>
            <person name="Otte J."/>
            <person name="Skaloud P."/>
            <person name="Haon M."/>
            <person name="Grisel S."/>
            <person name="Petersen M."/>
            <person name="Berrin J.G."/>
            <person name="Delaux P.M."/>
            <person name="Dal Grande F."/>
            <person name="Keller J."/>
        </authorList>
    </citation>
    <scope>NUCLEOTIDE SEQUENCE [LARGE SCALE GENOMIC DNA]</scope>
    <source>
        <strain evidence="3 4">SAG 2523</strain>
    </source>
</reference>
<keyword evidence="2" id="KW-0812">Transmembrane</keyword>
<dbReference type="EMBL" id="JALJOV010000285">
    <property type="protein sequence ID" value="KAK9865077.1"/>
    <property type="molecule type" value="Genomic_DNA"/>
</dbReference>
<organism evidence="3 4">
    <name type="scientific">Apatococcus fuscideae</name>
    <dbReference type="NCBI Taxonomy" id="2026836"/>
    <lineage>
        <taxon>Eukaryota</taxon>
        <taxon>Viridiplantae</taxon>
        <taxon>Chlorophyta</taxon>
        <taxon>core chlorophytes</taxon>
        <taxon>Trebouxiophyceae</taxon>
        <taxon>Chlorellales</taxon>
        <taxon>Chlorellaceae</taxon>
        <taxon>Apatococcus</taxon>
    </lineage>
</organism>
<feature type="transmembrane region" description="Helical" evidence="2">
    <location>
        <begin position="270"/>
        <end position="294"/>
    </location>
</feature>
<feature type="region of interest" description="Disordered" evidence="1">
    <location>
        <begin position="375"/>
        <end position="437"/>
    </location>
</feature>
<evidence type="ECO:0000256" key="2">
    <source>
        <dbReference type="SAM" id="Phobius"/>
    </source>
</evidence>
<keyword evidence="4" id="KW-1185">Reference proteome</keyword>
<dbReference type="Proteomes" id="UP001485043">
    <property type="component" value="Unassembled WGS sequence"/>
</dbReference>
<evidence type="ECO:0008006" key="5">
    <source>
        <dbReference type="Google" id="ProtNLM"/>
    </source>
</evidence>
<feature type="transmembrane region" description="Helical" evidence="2">
    <location>
        <begin position="97"/>
        <end position="120"/>
    </location>
</feature>
<sequence length="437" mass="45983">MFTDVIALAAGAELHEGDLSRIRGQVILITFAICTFTWAAVFSAMMLLMPWIGLPRFKYQQQQAIASLAGTLMMARSPASAIAVLKETEGRGPYCSLVMAVVVVKDVVTFLGFAINIELLQALLSNSGASMGMQILRGPVRSLLVAMMLGFGGGTLLSMALGSRSSIVARAPWFALAARRLSPSNSARLKALLVVGLAATVFALAGRLEAEPLLACVLMGLIAANQGTEVQARTLQEELAACFSLAMPAINMSFFALAGATIRLNALLPGLRVAFCLYIARLLAIYFGSWIGGWAGRTPPDLRRRVWSGMVTQAGVALGLVKTVSARFPDWGPSFSAVMVSVIILNLMTGPPLFRGAVIASGEARAMTALQSSATRSDLSPLPSEGDMDSLRAGKRSKSGLMLAGLLSGDGRNSSEGVGPSLLPTQSRPSSSRAAFK</sequence>
<dbReference type="AlphaFoldDB" id="A0AAW1T5M7"/>
<keyword evidence="2" id="KW-1133">Transmembrane helix</keyword>
<feature type="transmembrane region" description="Helical" evidence="2">
    <location>
        <begin position="331"/>
        <end position="348"/>
    </location>
</feature>
<feature type="transmembrane region" description="Helical" evidence="2">
    <location>
        <begin position="240"/>
        <end position="264"/>
    </location>
</feature>
<feature type="transmembrane region" description="Helical" evidence="2">
    <location>
        <begin position="64"/>
        <end position="85"/>
    </location>
</feature>
<feature type="transmembrane region" description="Helical" evidence="2">
    <location>
        <begin position="26"/>
        <end position="52"/>
    </location>
</feature>
<proteinExistence type="predicted"/>
<dbReference type="PANTHER" id="PTHR43021">
    <property type="entry name" value="NA(+)/H(+) ANTIPORTER-RELATED"/>
    <property type="match status" value="1"/>
</dbReference>
<feature type="transmembrane region" description="Helical" evidence="2">
    <location>
        <begin position="189"/>
        <end position="206"/>
    </location>
</feature>
<dbReference type="PANTHER" id="PTHR43021:SF2">
    <property type="entry name" value="CATION_H+ EXCHANGER DOMAIN-CONTAINING PROTEIN"/>
    <property type="match status" value="1"/>
</dbReference>
<name>A0AAW1T5M7_9CHLO</name>
<keyword evidence="2" id="KW-0472">Membrane</keyword>
<evidence type="ECO:0000313" key="3">
    <source>
        <dbReference type="EMBL" id="KAK9865077.1"/>
    </source>
</evidence>
<evidence type="ECO:0000313" key="4">
    <source>
        <dbReference type="Proteomes" id="UP001485043"/>
    </source>
</evidence>